<sequence length="52" mass="5724">MAQRGPQGARCRVRTTNRLSPVRCTRHGNAYNISVARKASVALMDAHVGPKY</sequence>
<reference evidence="2" key="1">
    <citation type="journal article" date="2013" name="Genome Biol. Evol.">
        <title>The genome sequence of Streptomyces lividans 66 reveals a novel tRNA-dependent peptide biosynthetic system within a metal-related genomic island.</title>
        <authorList>
            <person name="Cruz-Morales P."/>
            <person name="Vijgenboom E."/>
            <person name="Iruegas-Bocardo F."/>
            <person name="Girard G."/>
            <person name="Yanez-Guerra L.A."/>
            <person name="Ramos-Aboites H.E."/>
            <person name="Pernodet J.L."/>
            <person name="Anne J."/>
            <person name="van Wezel G.P."/>
            <person name="Barona-Gomez F."/>
        </authorList>
    </citation>
    <scope>NUCLEOTIDE SEQUENCE [LARGE SCALE GENOMIC DNA]</scope>
    <source>
        <strain evidence="2">1326</strain>
    </source>
</reference>
<gene>
    <name evidence="1" type="ORF">SLI_2335</name>
</gene>
<evidence type="ECO:0000313" key="2">
    <source>
        <dbReference type="Proteomes" id="UP000014062"/>
    </source>
</evidence>
<accession>A0A7U9HA83</accession>
<dbReference type="AlphaFoldDB" id="A0A7U9HA83"/>
<protein>
    <submittedName>
        <fullName evidence="1">Uncharacterized protein</fullName>
    </submittedName>
</protein>
<name>A0A7U9HA83_STRLI</name>
<dbReference type="Proteomes" id="UP000014062">
    <property type="component" value="Chromosome"/>
</dbReference>
<organism evidence="1 2">
    <name type="scientific">Streptomyces lividans 1326</name>
    <dbReference type="NCBI Taxonomy" id="1200984"/>
    <lineage>
        <taxon>Bacteria</taxon>
        <taxon>Bacillati</taxon>
        <taxon>Actinomycetota</taxon>
        <taxon>Actinomycetes</taxon>
        <taxon>Kitasatosporales</taxon>
        <taxon>Streptomycetaceae</taxon>
        <taxon>Streptomyces</taxon>
    </lineage>
</organism>
<evidence type="ECO:0000313" key="1">
    <source>
        <dbReference type="EMBL" id="EOY47050.1"/>
    </source>
</evidence>
<proteinExistence type="predicted"/>
<dbReference type="EMBL" id="CM001889">
    <property type="protein sequence ID" value="EOY47050.1"/>
    <property type="molecule type" value="Genomic_DNA"/>
</dbReference>